<evidence type="ECO:0000313" key="1">
    <source>
        <dbReference type="EMBL" id="NBE51981.1"/>
    </source>
</evidence>
<protein>
    <submittedName>
        <fullName evidence="1">Uncharacterized protein</fullName>
    </submittedName>
</protein>
<accession>A0A964XLC9</accession>
<organism evidence="1 2">
    <name type="scientific">Streptomyces boluensis</name>
    <dbReference type="NCBI Taxonomy" id="1775135"/>
    <lineage>
        <taxon>Bacteria</taxon>
        <taxon>Bacillati</taxon>
        <taxon>Actinomycetota</taxon>
        <taxon>Actinomycetes</taxon>
        <taxon>Kitasatosporales</taxon>
        <taxon>Streptomycetaceae</taxon>
        <taxon>Streptomyces</taxon>
    </lineage>
</organism>
<proteinExistence type="predicted"/>
<dbReference type="AlphaFoldDB" id="A0A964XLC9"/>
<dbReference type="RefSeq" id="WP_161696483.1">
    <property type="nucleotide sequence ID" value="NZ_JAAAHS010000062.1"/>
</dbReference>
<reference evidence="1" key="1">
    <citation type="submission" date="2020-01" db="EMBL/GenBank/DDBJ databases">
        <title>Whole-genome analyses of novel actinobacteria.</title>
        <authorList>
            <person name="Sahin N."/>
        </authorList>
    </citation>
    <scope>NUCLEOTIDE SEQUENCE</scope>
    <source>
        <strain evidence="1">YC537</strain>
    </source>
</reference>
<comment type="caution">
    <text evidence="1">The sequence shown here is derived from an EMBL/GenBank/DDBJ whole genome shotgun (WGS) entry which is preliminary data.</text>
</comment>
<keyword evidence="2" id="KW-1185">Reference proteome</keyword>
<name>A0A964XLC9_9ACTN</name>
<dbReference type="Proteomes" id="UP000598297">
    <property type="component" value="Unassembled WGS sequence"/>
</dbReference>
<evidence type="ECO:0000313" key="2">
    <source>
        <dbReference type="Proteomes" id="UP000598297"/>
    </source>
</evidence>
<sequence length="111" mass="12206">MSSAPTADLAHVRTLIDITRKTGLDGHLPGRDVVRGQIRELSGYLNALRGTIATRGRDPGDRQLRRDAMLVLTQVPEPDESTMRQAERLRQLALVTGQFLDLAETRSEASG</sequence>
<dbReference type="EMBL" id="JAAAHS010000062">
    <property type="protein sequence ID" value="NBE51981.1"/>
    <property type="molecule type" value="Genomic_DNA"/>
</dbReference>
<gene>
    <name evidence="1" type="ORF">GUY60_11205</name>
</gene>